<dbReference type="EMBL" id="CP036422">
    <property type="protein sequence ID" value="QFU75281.1"/>
    <property type="molecule type" value="Genomic_DNA"/>
</dbReference>
<keyword evidence="3" id="KW-1185">Reference proteome</keyword>
<sequence length="184" mass="21818">MIDPIDPEQRERVLERTEYFIASAEEVLERPFDRIPVHFDLRGTTAGMFRADGRKREIRYNPWIFAKYWDLNFEGTVPHEVAHYIVHEVYGPRRVKPHGQEWRALMDYFGADPEVTFKLDVDDIPQRRQRTHPYRCDCREHQVSTTRHNRMLKGTGQYVCRYCSTRLVYAPDDTLPEFSLAGSP</sequence>
<dbReference type="KEGG" id="halc:EY643_06240"/>
<dbReference type="OrthoDB" id="267364at2"/>
<feature type="domain" description="SprT-like" evidence="1">
    <location>
        <begin position="15"/>
        <end position="170"/>
    </location>
</feature>
<organism evidence="2 3">
    <name type="scientific">Halioglobus maricola</name>
    <dbReference type="NCBI Taxonomy" id="2601894"/>
    <lineage>
        <taxon>Bacteria</taxon>
        <taxon>Pseudomonadati</taxon>
        <taxon>Pseudomonadota</taxon>
        <taxon>Gammaproteobacteria</taxon>
        <taxon>Cellvibrionales</taxon>
        <taxon>Halieaceae</taxon>
        <taxon>Halioglobus</taxon>
    </lineage>
</organism>
<accession>A0A5P9NHK7</accession>
<reference evidence="2 3" key="1">
    <citation type="submission" date="2019-02" db="EMBL/GenBank/DDBJ databases">
        <authorList>
            <person name="Li S.-H."/>
        </authorList>
    </citation>
    <scope>NUCLEOTIDE SEQUENCE [LARGE SCALE GENOMIC DNA]</scope>
    <source>
        <strain evidence="2 3">IMCC14385</strain>
    </source>
</reference>
<dbReference type="AlphaFoldDB" id="A0A5P9NHK7"/>
<dbReference type="GO" id="GO:0006950">
    <property type="term" value="P:response to stress"/>
    <property type="evidence" value="ECO:0007669"/>
    <property type="project" value="UniProtKB-ARBA"/>
</dbReference>
<dbReference type="RefSeq" id="WP_152661387.1">
    <property type="nucleotide sequence ID" value="NZ_CP036422.1"/>
</dbReference>
<name>A0A5P9NHK7_9GAMM</name>
<dbReference type="PANTHER" id="PTHR38773:SF1">
    <property type="entry name" value="PROTEIN SPRT"/>
    <property type="match status" value="1"/>
</dbReference>
<proteinExistence type="predicted"/>
<dbReference type="InterPro" id="IPR006640">
    <property type="entry name" value="SprT-like_domain"/>
</dbReference>
<protein>
    <submittedName>
        <fullName evidence="2">Metallopeptidase (SprT family)</fullName>
    </submittedName>
</protein>
<evidence type="ECO:0000313" key="2">
    <source>
        <dbReference type="EMBL" id="QFU75281.1"/>
    </source>
</evidence>
<dbReference type="SMART" id="SM00731">
    <property type="entry name" value="SprT"/>
    <property type="match status" value="1"/>
</dbReference>
<evidence type="ECO:0000313" key="3">
    <source>
        <dbReference type="Proteomes" id="UP000326287"/>
    </source>
</evidence>
<dbReference type="Pfam" id="PF10263">
    <property type="entry name" value="SprT-like"/>
    <property type="match status" value="1"/>
</dbReference>
<gene>
    <name evidence="2" type="ORF">EY643_06240</name>
</gene>
<dbReference type="Proteomes" id="UP000326287">
    <property type="component" value="Chromosome"/>
</dbReference>
<dbReference type="PANTHER" id="PTHR38773">
    <property type="entry name" value="PROTEIN SPRT"/>
    <property type="match status" value="1"/>
</dbReference>
<evidence type="ECO:0000259" key="1">
    <source>
        <dbReference type="SMART" id="SM00731"/>
    </source>
</evidence>